<evidence type="ECO:0000313" key="2">
    <source>
        <dbReference type="EMBL" id="KGG52036.1"/>
    </source>
</evidence>
<dbReference type="InterPro" id="IPR021148">
    <property type="entry name" value="Polysacc_synth_dom"/>
</dbReference>
<sequence length="143" mass="16760">MSVASVNAENVSNLSEIEKQWSVKAMQHAEVYFKLINNTNPSTLRLTRIDDELYSDFRSHFPDMDVDLLTPEVINATPAIKEKWRNFLMPYQHRIANFNFGTLLRLSAAHDYTEKNTTQFYAIEVARNREGINERYFHKNKNC</sequence>
<evidence type="ECO:0000259" key="1">
    <source>
        <dbReference type="Pfam" id="PF04669"/>
    </source>
</evidence>
<proteinExistence type="predicted"/>
<dbReference type="Gene3D" id="1.10.3560.10">
    <property type="entry name" value="yst0336 like domain"/>
    <property type="match status" value="1"/>
</dbReference>
<dbReference type="AlphaFoldDB" id="A0A098VWB0"/>
<dbReference type="EMBL" id="JMKJ01000133">
    <property type="protein sequence ID" value="KGG52036.1"/>
    <property type="molecule type" value="Genomic_DNA"/>
</dbReference>
<dbReference type="Pfam" id="PF04669">
    <property type="entry name" value="PBDC1"/>
    <property type="match status" value="1"/>
</dbReference>
<dbReference type="RefSeq" id="XP_013238493.1">
    <property type="nucleotide sequence ID" value="XM_013383039.1"/>
</dbReference>
<dbReference type="InterPro" id="IPR023139">
    <property type="entry name" value="PBDC1-like_dom_sf"/>
</dbReference>
<dbReference type="Proteomes" id="UP000029725">
    <property type="component" value="Unassembled WGS sequence"/>
</dbReference>
<organism evidence="2 3">
    <name type="scientific">Mitosporidium daphniae</name>
    <dbReference type="NCBI Taxonomy" id="1485682"/>
    <lineage>
        <taxon>Eukaryota</taxon>
        <taxon>Fungi</taxon>
        <taxon>Fungi incertae sedis</taxon>
        <taxon>Microsporidia</taxon>
        <taxon>Mitosporidium</taxon>
    </lineage>
</organism>
<name>A0A098VWB0_9MICR</name>
<dbReference type="InterPro" id="IPR008476">
    <property type="entry name" value="PBDC1_metazoa/fungi"/>
</dbReference>
<dbReference type="VEuPathDB" id="MicrosporidiaDB:DI09_21p80"/>
<protein>
    <recommendedName>
        <fullName evidence="1">Polysaccharide biosynthesis domain-containing protein</fullName>
    </recommendedName>
</protein>
<dbReference type="GeneID" id="25259084"/>
<accession>A0A098VWB0</accession>
<comment type="caution">
    <text evidence="2">The sequence shown here is derived from an EMBL/GenBank/DDBJ whole genome shotgun (WGS) entry which is preliminary data.</text>
</comment>
<evidence type="ECO:0000313" key="3">
    <source>
        <dbReference type="Proteomes" id="UP000029725"/>
    </source>
</evidence>
<keyword evidence="3" id="KW-1185">Reference proteome</keyword>
<dbReference type="GO" id="GO:0005737">
    <property type="term" value="C:cytoplasm"/>
    <property type="evidence" value="ECO:0007669"/>
    <property type="project" value="TreeGrafter"/>
</dbReference>
<dbReference type="HOGENOM" id="CLU_103791_2_1_1"/>
<dbReference type="PANTHER" id="PTHR13410">
    <property type="entry name" value="PROTEIN PBDC1"/>
    <property type="match status" value="1"/>
</dbReference>
<feature type="domain" description="Polysaccharide biosynthesis" evidence="1">
    <location>
        <begin position="17"/>
        <end position="135"/>
    </location>
</feature>
<gene>
    <name evidence="2" type="ORF">DI09_21p80</name>
</gene>
<reference evidence="2 3" key="1">
    <citation type="submission" date="2014-04" db="EMBL/GenBank/DDBJ databases">
        <title>A new species of microsporidia sheds light on the evolution of extreme parasitism.</title>
        <authorList>
            <person name="Haag K.L."/>
            <person name="James T.Y."/>
            <person name="Larsson R."/>
            <person name="Schaer T.M."/>
            <person name="Refardt D."/>
            <person name="Pombert J.-F."/>
            <person name="Ebert D."/>
        </authorList>
    </citation>
    <scope>NUCLEOTIDE SEQUENCE [LARGE SCALE GENOMIC DNA]</scope>
    <source>
        <strain evidence="2 3">UGP3</strain>
        <tissue evidence="2">Spores</tissue>
    </source>
</reference>
<dbReference type="OrthoDB" id="10248897at2759"/>
<dbReference type="PANTHER" id="PTHR13410:SF9">
    <property type="entry name" value="PROTEIN PBDC1"/>
    <property type="match status" value="1"/>
</dbReference>